<dbReference type="Proteomes" id="UP000283295">
    <property type="component" value="Unassembled WGS sequence"/>
</dbReference>
<keyword evidence="2" id="KW-0489">Methyltransferase</keyword>
<dbReference type="Gene3D" id="3.40.50.150">
    <property type="entry name" value="Vaccinia Virus protein VP39"/>
    <property type="match status" value="1"/>
</dbReference>
<dbReference type="OrthoDB" id="9804312at2"/>
<dbReference type="Pfam" id="PF08241">
    <property type="entry name" value="Methyltransf_11"/>
    <property type="match status" value="1"/>
</dbReference>
<dbReference type="EMBL" id="QRVK01000055">
    <property type="protein sequence ID" value="RGS36214.1"/>
    <property type="molecule type" value="Genomic_DNA"/>
</dbReference>
<dbReference type="PANTHER" id="PTHR43861">
    <property type="entry name" value="TRANS-ACONITATE 2-METHYLTRANSFERASE-RELATED"/>
    <property type="match status" value="1"/>
</dbReference>
<reference evidence="2 3" key="1">
    <citation type="submission" date="2018-08" db="EMBL/GenBank/DDBJ databases">
        <title>A genome reference for cultivated species of the human gut microbiota.</title>
        <authorList>
            <person name="Zou Y."/>
            <person name="Xue W."/>
            <person name="Luo G."/>
        </authorList>
    </citation>
    <scope>NUCLEOTIDE SEQUENCE [LARGE SCALE GENOMIC DNA]</scope>
    <source>
        <strain evidence="2 3">AF22-21</strain>
    </source>
</reference>
<evidence type="ECO:0000313" key="3">
    <source>
        <dbReference type="Proteomes" id="UP000283295"/>
    </source>
</evidence>
<gene>
    <name evidence="2" type="ORF">DWX94_13170</name>
</gene>
<dbReference type="PANTHER" id="PTHR43861:SF1">
    <property type="entry name" value="TRANS-ACONITATE 2-METHYLTRANSFERASE"/>
    <property type="match status" value="1"/>
</dbReference>
<dbReference type="AlphaFoldDB" id="A0A3R5YSC2"/>
<dbReference type="SUPFAM" id="SSF53335">
    <property type="entry name" value="S-adenosyl-L-methionine-dependent methyltransferases"/>
    <property type="match status" value="1"/>
</dbReference>
<comment type="caution">
    <text evidence="2">The sequence shown here is derived from an EMBL/GenBank/DDBJ whole genome shotgun (WGS) entry which is preliminary data.</text>
</comment>
<dbReference type="GO" id="GO:0032259">
    <property type="term" value="P:methylation"/>
    <property type="evidence" value="ECO:0007669"/>
    <property type="project" value="UniProtKB-KW"/>
</dbReference>
<dbReference type="GO" id="GO:0008757">
    <property type="term" value="F:S-adenosylmethionine-dependent methyltransferase activity"/>
    <property type="evidence" value="ECO:0007669"/>
    <property type="project" value="InterPro"/>
</dbReference>
<evidence type="ECO:0000313" key="2">
    <source>
        <dbReference type="EMBL" id="RGS36214.1"/>
    </source>
</evidence>
<organism evidence="2 3">
    <name type="scientific">Coprococcus eutactus</name>
    <dbReference type="NCBI Taxonomy" id="33043"/>
    <lineage>
        <taxon>Bacteria</taxon>
        <taxon>Bacillati</taxon>
        <taxon>Bacillota</taxon>
        <taxon>Clostridia</taxon>
        <taxon>Lachnospirales</taxon>
        <taxon>Lachnospiraceae</taxon>
        <taxon>Coprococcus</taxon>
    </lineage>
</organism>
<feature type="domain" description="Methyltransferase type 11" evidence="1">
    <location>
        <begin position="47"/>
        <end position="137"/>
    </location>
</feature>
<dbReference type="InterPro" id="IPR013216">
    <property type="entry name" value="Methyltransf_11"/>
</dbReference>
<evidence type="ECO:0000259" key="1">
    <source>
        <dbReference type="Pfam" id="PF08241"/>
    </source>
</evidence>
<dbReference type="InterPro" id="IPR029063">
    <property type="entry name" value="SAM-dependent_MTases_sf"/>
</dbReference>
<proteinExistence type="predicted"/>
<protein>
    <submittedName>
        <fullName evidence="2">Class I SAM-dependent methyltransferase</fullName>
    </submittedName>
</protein>
<dbReference type="CDD" id="cd02440">
    <property type="entry name" value="AdoMet_MTases"/>
    <property type="match status" value="1"/>
</dbReference>
<keyword evidence="2" id="KW-0808">Transferase</keyword>
<name>A0A3R5YSC2_9FIRM</name>
<accession>A0A3R5YSC2</accession>
<sequence length="397" mass="46160">MDDKNTNRTIEYYNKYADRYSEVTRNADMSDIYKRFEEHLKPGSRILDLGCGSGRDSKYFLDKGYKVVSLDASEAMCRKTQELTGKAAVHMRIEDMNYENEFDAVWACASLLHVAKSDMHKILEKAVKSLKVGGVLYASWKYGKSVQTRDDGRTFANYTEARVCDMVALVSGASLEDVWTSQDVRLDRIGQGHLWVNVLVKKTRVVITEKEFLNIFWKQYQIIEKDVRISSEYVDIHKSNFPTFSSRYINMFLNICSNIDSLIEIYCKMVEEDDYRKKYNIHDRLTPVLRKFPAIRLDAVRTIDTFEDIELKPFSAFVDGRIADWWNDYNLVKHARSEKNEKTGKYNFQSANQKNVLTALAAYFIVCNRIYEEICEISATPKKLLKSKLFLYVKNGE</sequence>